<dbReference type="GO" id="GO:0006355">
    <property type="term" value="P:regulation of DNA-templated transcription"/>
    <property type="evidence" value="ECO:0007669"/>
    <property type="project" value="InterPro"/>
</dbReference>
<keyword evidence="1" id="KW-0547">Nucleotide-binding</keyword>
<dbReference type="GO" id="GO:0004016">
    <property type="term" value="F:adenylate cyclase activity"/>
    <property type="evidence" value="ECO:0007669"/>
    <property type="project" value="TreeGrafter"/>
</dbReference>
<dbReference type="GO" id="GO:0005524">
    <property type="term" value="F:ATP binding"/>
    <property type="evidence" value="ECO:0007669"/>
    <property type="project" value="UniProtKB-KW"/>
</dbReference>
<keyword evidence="5" id="KW-1185">Reference proteome</keyword>
<dbReference type="OrthoDB" id="483at2"/>
<dbReference type="STRING" id="1300344.I598_2389"/>
<protein>
    <submittedName>
        <fullName evidence="4">Putative HTH-type transcriptional regulator</fullName>
    </submittedName>
</protein>
<dbReference type="InterPro" id="IPR000792">
    <property type="entry name" value="Tscrpt_reg_LuxR_C"/>
</dbReference>
<organism evidence="4 5">
    <name type="scientific">Isoptericola dokdonensis DS-3</name>
    <dbReference type="NCBI Taxonomy" id="1300344"/>
    <lineage>
        <taxon>Bacteria</taxon>
        <taxon>Bacillati</taxon>
        <taxon>Actinomycetota</taxon>
        <taxon>Actinomycetes</taxon>
        <taxon>Micrococcales</taxon>
        <taxon>Promicromonosporaceae</taxon>
        <taxon>Isoptericola</taxon>
    </lineage>
</organism>
<dbReference type="RefSeq" id="WP_068203136.1">
    <property type="nucleotide sequence ID" value="NZ_CP014209.1"/>
</dbReference>
<accession>A0A168FJ95</accession>
<dbReference type="PROSITE" id="PS50043">
    <property type="entry name" value="HTH_LUXR_2"/>
    <property type="match status" value="1"/>
</dbReference>
<gene>
    <name evidence="4" type="ORF">I598_2389</name>
</gene>
<dbReference type="PATRIC" id="fig|1300344.3.peg.2398"/>
<dbReference type="AlphaFoldDB" id="A0A168FJ95"/>
<dbReference type="Pfam" id="PF00196">
    <property type="entry name" value="GerE"/>
    <property type="match status" value="1"/>
</dbReference>
<evidence type="ECO:0000256" key="1">
    <source>
        <dbReference type="ARBA" id="ARBA00022741"/>
    </source>
</evidence>
<dbReference type="InterPro" id="IPR036388">
    <property type="entry name" value="WH-like_DNA-bd_sf"/>
</dbReference>
<sequence>MHGSTGGLLGRDDERRRIADVLGAARNGRGSALLLLGEPGVGKSSLLADAVQDSGFDVVRADGYEAESSMPYAAVQRVVGRLDGHLDALPERQVAPLLVASGRADGPPPDRFLVGLGVLSLLAAAGDAHPVLCVMDDAHDLDAESLDVLAFVARRLGAEHVALLLAGRVESGLEQRLAGMPVLEVGGLAPEPAAAVLHRAAATPFPPTMTAAIVRATGGNPLALTDLAADPLLRELDGLGLGPEPVPIGRHLEAHYLRRVMHTSAAVQGWLLLAAADSSGDPRLLAEAAPRCGVEVADGEAAEGAGLVVLDPGVRFRHPLVRSAVYRSASGTQRRRVHGALAQAAAALGLVEAEAWHASRTVTGVDPDVADRLDRAAELAARRGGASSRAGILTRAAELTPPGPLRGARQVAAAEATLEAGGADVARRLLAAVDDAGLDPVSRGRVATVRTAASMFLADADGVRSATADLLRAADAFRGHDAAREQEALLRAFEMCLTAERQITGTTLEVVGRRIAQGAAGADGADAAVLRGIAGLILEPYERAVAPARAAFDAVVSQPDEVLRYRGTLVAAVGAFLWDERGRDRGLDRARRAAGRLGDLQQLDTLLWVSALGELCGGTVRRAQGFDDGVREVRRAMGYDGENVVNGAVLAWTGAPAALVEAVAAGADATGFGGVTSSTLCALAVREIAERDHAAAYARLHPFVIQEPFLQTSPLFLADHAEAAARSGHLDDAARSAADLVARADANGSSWCRGLAERALALTASDDVEAHHGASVAALRDTTAVIDLARSLLVHGEWLRRARRRREAAVRLQEALVLFERSGATTFAARAAAELTAAGGAERPAPAGDGLDLTTQERTVARLASAGRTNAEIGARLFISPNTVDYHLRKVFQKLGVTSRRQLADRLGRRAD</sequence>
<dbReference type="SUPFAM" id="SSF46894">
    <property type="entry name" value="C-terminal effector domain of the bipartite response regulators"/>
    <property type="match status" value="1"/>
</dbReference>
<dbReference type="Proteomes" id="UP000076794">
    <property type="component" value="Chromosome"/>
</dbReference>
<name>A0A168FJ95_9MICO</name>
<dbReference type="GO" id="GO:0003677">
    <property type="term" value="F:DNA binding"/>
    <property type="evidence" value="ECO:0007669"/>
    <property type="project" value="InterPro"/>
</dbReference>
<dbReference type="InterPro" id="IPR027417">
    <property type="entry name" value="P-loop_NTPase"/>
</dbReference>
<feature type="domain" description="HTH luxR-type" evidence="3">
    <location>
        <begin position="846"/>
        <end position="911"/>
    </location>
</feature>
<dbReference type="Pfam" id="PF13191">
    <property type="entry name" value="AAA_16"/>
    <property type="match status" value="1"/>
</dbReference>
<dbReference type="PRINTS" id="PR00038">
    <property type="entry name" value="HTHLUXR"/>
</dbReference>
<dbReference type="SMART" id="SM00421">
    <property type="entry name" value="HTH_LUXR"/>
    <property type="match status" value="1"/>
</dbReference>
<dbReference type="KEGG" id="ido:I598_2389"/>
<dbReference type="PANTHER" id="PTHR16305">
    <property type="entry name" value="TESTICULAR SOLUBLE ADENYLYL CYCLASE"/>
    <property type="match status" value="1"/>
</dbReference>
<dbReference type="InterPro" id="IPR016032">
    <property type="entry name" value="Sig_transdc_resp-reg_C-effctor"/>
</dbReference>
<dbReference type="GO" id="GO:0005737">
    <property type="term" value="C:cytoplasm"/>
    <property type="evidence" value="ECO:0007669"/>
    <property type="project" value="TreeGrafter"/>
</dbReference>
<dbReference type="PANTHER" id="PTHR16305:SF35">
    <property type="entry name" value="TRANSCRIPTIONAL ACTIVATOR DOMAIN"/>
    <property type="match status" value="1"/>
</dbReference>
<evidence type="ECO:0000256" key="2">
    <source>
        <dbReference type="ARBA" id="ARBA00022840"/>
    </source>
</evidence>
<keyword evidence="2" id="KW-0067">ATP-binding</keyword>
<dbReference type="Gene3D" id="3.40.50.300">
    <property type="entry name" value="P-loop containing nucleotide triphosphate hydrolases"/>
    <property type="match status" value="1"/>
</dbReference>
<dbReference type="Gene3D" id="1.10.10.10">
    <property type="entry name" value="Winged helix-like DNA-binding domain superfamily/Winged helix DNA-binding domain"/>
    <property type="match status" value="1"/>
</dbReference>
<evidence type="ECO:0000259" key="3">
    <source>
        <dbReference type="PROSITE" id="PS50043"/>
    </source>
</evidence>
<proteinExistence type="predicted"/>
<dbReference type="InterPro" id="IPR041664">
    <property type="entry name" value="AAA_16"/>
</dbReference>
<evidence type="ECO:0000313" key="5">
    <source>
        <dbReference type="Proteomes" id="UP000076794"/>
    </source>
</evidence>
<dbReference type="CDD" id="cd06170">
    <property type="entry name" value="LuxR_C_like"/>
    <property type="match status" value="1"/>
</dbReference>
<reference evidence="4 5" key="1">
    <citation type="submission" date="2016-01" db="EMBL/GenBank/DDBJ databases">
        <title>Complete genome sequence of a soil Actinobacterium, Isoptericola dokdonensis DS-3.</title>
        <authorList>
            <person name="Kwon S.-K."/>
            <person name="Kim J.F."/>
        </authorList>
    </citation>
    <scope>NUCLEOTIDE SEQUENCE [LARGE SCALE GENOMIC DNA]</scope>
    <source>
        <strain evidence="4 5">DS-3</strain>
    </source>
</reference>
<dbReference type="SUPFAM" id="SSF52540">
    <property type="entry name" value="P-loop containing nucleoside triphosphate hydrolases"/>
    <property type="match status" value="1"/>
</dbReference>
<dbReference type="EMBL" id="CP014209">
    <property type="protein sequence ID" value="ANC31929.1"/>
    <property type="molecule type" value="Genomic_DNA"/>
</dbReference>
<evidence type="ECO:0000313" key="4">
    <source>
        <dbReference type="EMBL" id="ANC31929.1"/>
    </source>
</evidence>